<gene>
    <name evidence="1" type="ORF">BJ138DRAFT_1013156</name>
</gene>
<dbReference type="EMBL" id="MU267833">
    <property type="protein sequence ID" value="KAH7908275.1"/>
    <property type="molecule type" value="Genomic_DNA"/>
</dbReference>
<organism evidence="1 2">
    <name type="scientific">Hygrophoropsis aurantiaca</name>
    <dbReference type="NCBI Taxonomy" id="72124"/>
    <lineage>
        <taxon>Eukaryota</taxon>
        <taxon>Fungi</taxon>
        <taxon>Dikarya</taxon>
        <taxon>Basidiomycota</taxon>
        <taxon>Agaricomycotina</taxon>
        <taxon>Agaricomycetes</taxon>
        <taxon>Agaricomycetidae</taxon>
        <taxon>Boletales</taxon>
        <taxon>Coniophorineae</taxon>
        <taxon>Hygrophoropsidaceae</taxon>
        <taxon>Hygrophoropsis</taxon>
    </lineage>
</organism>
<name>A0ACB8A5F9_9AGAM</name>
<evidence type="ECO:0000313" key="2">
    <source>
        <dbReference type="Proteomes" id="UP000790377"/>
    </source>
</evidence>
<sequence length="944" mass="104395">ISSTSTTMSKALTTTSSVNLSSSCPATAVSNIGGDHVYKGKFTNRSWQQLPPELVRLVATHYLLDASSTNYCPNTWDAKELWHPRMVFTALRDANDLEKLMRITPTWFIALETHGFWQQACAVLDPHDVLAHHAVVRPPPAVAGGAGAAANFQPYRVSPFRHFRNMAQSSCIICRINSPYSSVGLAAAKRTYPTPTLGMISLCREHRKSMFCGLCLREAPLAEYDPHFGLHANTLTGYNQPYNLASNPSLGLGGYSAYATNQTVTVMVCCAENEDEETWPGIETTCRSCRSEWLWRRVSSSSRDREAIAGPRYADLPTSPRPQLPRRTKNSSRASEKSKRFLLPQPPPLKYASADWETRQTVDAFIELGEGSIAEVISVAREKLWLRSQTKMAELMEQAVAATRWTGEDMGVDTASANPTQITIPEEDDPELLSLTEDAGGVRELAIADWARARIIDGHWCSPADQWYGFARPLGGGVRDPGEDTESESDVDEDIESDTRPSTRVQATHPCPWTISTPSSPQQPSSPSSTSDNEHPRLVTVRAHAPPSFTLCEQAFRAYQKQLKLIVLPAMSNLVRRLVIESQNGGGDPAMRAARMEPEEVLAELRTPGMWFDGVDWTAPAGSERKEDDVVSNTSASTRSDNSHTTSPVLSTTTLQTTPSPPPGHNENKKVQTETRPTIKIPIPVSPVLESPKLLHPIPYVPITLAQMPHHSLEAFKMVWREACAPLYQCRCSICERAMIKANAVSGHHPVGEPQAQLIVRTQNIQPQPPQKTLDIPLQATPKEEEEEEEEGEEEIFEEEEEESTDDQDALDEDITPPDFYTKSVTPRKRPSGDLETDNVPSVTEAHRSRTPPKRAKTESSVRNDAANNDKLSIAHAIITSPSRQRKRSSEELDLANDSPSSQHNPQSLEKQVKKRLRNTTDISELKAGLVSGGELDGLYVFEE</sequence>
<proteinExistence type="predicted"/>
<keyword evidence="2" id="KW-1185">Reference proteome</keyword>
<accession>A0ACB8A5F9</accession>
<feature type="non-terminal residue" evidence="1">
    <location>
        <position position="1"/>
    </location>
</feature>
<evidence type="ECO:0000313" key="1">
    <source>
        <dbReference type="EMBL" id="KAH7908275.1"/>
    </source>
</evidence>
<protein>
    <submittedName>
        <fullName evidence="1">Uncharacterized protein</fullName>
    </submittedName>
</protein>
<reference evidence="1" key="1">
    <citation type="journal article" date="2021" name="New Phytol.">
        <title>Evolutionary innovations through gain and loss of genes in the ectomycorrhizal Boletales.</title>
        <authorList>
            <person name="Wu G."/>
            <person name="Miyauchi S."/>
            <person name="Morin E."/>
            <person name="Kuo A."/>
            <person name="Drula E."/>
            <person name="Varga T."/>
            <person name="Kohler A."/>
            <person name="Feng B."/>
            <person name="Cao Y."/>
            <person name="Lipzen A."/>
            <person name="Daum C."/>
            <person name="Hundley H."/>
            <person name="Pangilinan J."/>
            <person name="Johnson J."/>
            <person name="Barry K."/>
            <person name="LaButti K."/>
            <person name="Ng V."/>
            <person name="Ahrendt S."/>
            <person name="Min B."/>
            <person name="Choi I.G."/>
            <person name="Park H."/>
            <person name="Plett J.M."/>
            <person name="Magnuson J."/>
            <person name="Spatafora J.W."/>
            <person name="Nagy L.G."/>
            <person name="Henrissat B."/>
            <person name="Grigoriev I.V."/>
            <person name="Yang Z.L."/>
            <person name="Xu J."/>
            <person name="Martin F.M."/>
        </authorList>
    </citation>
    <scope>NUCLEOTIDE SEQUENCE</scope>
    <source>
        <strain evidence="1">ATCC 28755</strain>
    </source>
</reference>
<dbReference type="Proteomes" id="UP000790377">
    <property type="component" value="Unassembled WGS sequence"/>
</dbReference>
<comment type="caution">
    <text evidence="1">The sequence shown here is derived from an EMBL/GenBank/DDBJ whole genome shotgun (WGS) entry which is preliminary data.</text>
</comment>